<evidence type="ECO:0000256" key="5">
    <source>
        <dbReference type="ARBA" id="ARBA00022840"/>
    </source>
</evidence>
<dbReference type="NCBIfam" id="TIGR02346">
    <property type="entry name" value="chap_CCT_theta"/>
    <property type="match status" value="1"/>
</dbReference>
<comment type="similarity">
    <text evidence="2 7">Belongs to the TCP-1 chaperonin family.</text>
</comment>
<dbReference type="Gene3D" id="3.50.7.10">
    <property type="entry name" value="GroEL"/>
    <property type="match status" value="1"/>
</dbReference>
<accession>A9BKP3</accession>
<evidence type="ECO:0000256" key="1">
    <source>
        <dbReference type="ARBA" id="ARBA00004496"/>
    </source>
</evidence>
<evidence type="ECO:0000256" key="2">
    <source>
        <dbReference type="ARBA" id="ARBA00008020"/>
    </source>
</evidence>
<sequence length="531" mass="59643">MKNYKNFNSLSILDEGSRLFFGFENVLLKNIETCNFLKEIISTSYGPEGMNKLIALDAGKSIISNNSLDILKNLDLIHPISKLILYFSASQEINLGDSTGFIILFVSELLKQAFDLLKEGYHISEIIDGFSEAGKLTLDLIETLNTVRLTDFFNLKIMSSLMSLIIGKSIQGLENFLAPQIAYACTKTLSSSKKKISVNDIRVIKVLGGSFEQIKTINGTIVLRDTEGRIKKKKKANLLIFLGIFDISCPETKNSILFQSAEEIMTYESNKNLTIEDMVLELHNLGVNVVVASGFTDLSLFFLEKYDMMILKIQSKFDLRRIALTTNAIVLSKLKKPTIEEIGKCDFISVRSFGSQKITLFQQDNSSCKIFTIIARASSTKILDYIEKLVHRSTSVFKTIVKDNRFLAGAGACEIELCRRLKSFSLKRYSGFKQLLIQKFADAFESLPKTLLENSGYDVFKILSALHVTHSLGYESEGIDLQNFSTINAKEKGIWDSFPCKYWGIRNSIDAVLTILTIDQILMAKKNNSES</sequence>
<dbReference type="InterPro" id="IPR027409">
    <property type="entry name" value="GroEL-like_apical_dom_sf"/>
</dbReference>
<dbReference type="GO" id="GO:0051082">
    <property type="term" value="F:unfolded protein binding"/>
    <property type="evidence" value="ECO:0007669"/>
    <property type="project" value="InterPro"/>
</dbReference>
<dbReference type="PRINTS" id="PR00304">
    <property type="entry name" value="TCOMPLEXTCP1"/>
</dbReference>
<gene>
    <name evidence="8" type="ORF">HAN_2g221</name>
</gene>
<dbReference type="Proteomes" id="UP000243127">
    <property type="component" value="Nucleomorph 2"/>
</dbReference>
<keyword evidence="6 7" id="KW-0143">Chaperone</keyword>
<dbReference type="AlphaFoldDB" id="A9BKP3"/>
<comment type="subcellular location">
    <subcellularLocation>
        <location evidence="1">Cytoplasm</location>
    </subcellularLocation>
</comment>
<dbReference type="InterPro" id="IPR027410">
    <property type="entry name" value="TCP-1-like_intermed_sf"/>
</dbReference>
<evidence type="ECO:0000313" key="8">
    <source>
        <dbReference type="EMBL" id="ABW98048.1"/>
    </source>
</evidence>
<dbReference type="InterPro" id="IPR012721">
    <property type="entry name" value="Chap_CCT_theta"/>
</dbReference>
<keyword evidence="3" id="KW-0963">Cytoplasm</keyword>
<dbReference type="SUPFAM" id="SSF52029">
    <property type="entry name" value="GroEL apical domain-like"/>
    <property type="match status" value="1"/>
</dbReference>
<keyword evidence="5 7" id="KW-0067">ATP-binding</keyword>
<dbReference type="Gene3D" id="3.30.260.10">
    <property type="entry name" value="TCP-1-like chaperonin intermediate domain"/>
    <property type="match status" value="1"/>
</dbReference>
<evidence type="ECO:0000256" key="3">
    <source>
        <dbReference type="ARBA" id="ARBA00022490"/>
    </source>
</evidence>
<dbReference type="GO" id="GO:0016887">
    <property type="term" value="F:ATP hydrolysis activity"/>
    <property type="evidence" value="ECO:0007669"/>
    <property type="project" value="InterPro"/>
</dbReference>
<reference evidence="8 9" key="1">
    <citation type="journal article" date="2007" name="Proc. Natl. Acad. Sci. U.S.A.">
        <title>Nucleomorph genome of Hemiselmis andersenii reveals complete intron loss and compaction as a driver of protein structure and function.</title>
        <authorList>
            <person name="Lane C.E."/>
            <person name="van den Heuvel K."/>
            <person name="Kozera C."/>
            <person name="Curtis B.A."/>
            <person name="Parsons B.J."/>
            <person name="Bowman S."/>
            <person name="Archibald J.M."/>
        </authorList>
    </citation>
    <scope>NUCLEOTIDE SEQUENCE [LARGE SCALE GENOMIC DNA]</scope>
    <source>
        <strain evidence="8 9">CCMP644</strain>
    </source>
</reference>
<dbReference type="InterPro" id="IPR002423">
    <property type="entry name" value="Cpn60/GroEL/TCP-1"/>
</dbReference>
<dbReference type="GO" id="GO:0140662">
    <property type="term" value="F:ATP-dependent protein folding chaperone"/>
    <property type="evidence" value="ECO:0007669"/>
    <property type="project" value="InterPro"/>
</dbReference>
<dbReference type="SUPFAM" id="SSF48592">
    <property type="entry name" value="GroEL equatorial domain-like"/>
    <property type="match status" value="1"/>
</dbReference>
<dbReference type="Gene3D" id="1.10.560.10">
    <property type="entry name" value="GroEL-like equatorial domain"/>
    <property type="match status" value="1"/>
</dbReference>
<keyword evidence="4 7" id="KW-0547">Nucleotide-binding</keyword>
<dbReference type="RefSeq" id="XP_001712373.1">
    <property type="nucleotide sequence ID" value="XM_001712321.1"/>
</dbReference>
<name>A9BKP3_HEMAN</name>
<dbReference type="FunFam" id="3.50.7.10:FF:000008">
    <property type="entry name" value="T-complex protein 1 subunit theta"/>
    <property type="match status" value="1"/>
</dbReference>
<dbReference type="GeneID" id="5739810"/>
<dbReference type="EMBL" id="CP000882">
    <property type="protein sequence ID" value="ABW98048.1"/>
    <property type="molecule type" value="Genomic_DNA"/>
</dbReference>
<evidence type="ECO:0000256" key="4">
    <source>
        <dbReference type="ARBA" id="ARBA00022741"/>
    </source>
</evidence>
<proteinExistence type="inferred from homology"/>
<dbReference type="GO" id="GO:0005737">
    <property type="term" value="C:cytoplasm"/>
    <property type="evidence" value="ECO:0007669"/>
    <property type="project" value="UniProtKB-SubCell"/>
</dbReference>
<dbReference type="InterPro" id="IPR027413">
    <property type="entry name" value="GROEL-like_equatorial_sf"/>
</dbReference>
<keyword evidence="8" id="KW-0542">Nucleomorph</keyword>
<geneLocation type="nucleomorph" evidence="8"/>
<protein>
    <submittedName>
        <fullName evidence="8">TcpT</fullName>
    </submittedName>
</protein>
<evidence type="ECO:0000313" key="9">
    <source>
        <dbReference type="Proteomes" id="UP000243127"/>
    </source>
</evidence>
<dbReference type="SUPFAM" id="SSF54849">
    <property type="entry name" value="GroEL-intermediate domain like"/>
    <property type="match status" value="1"/>
</dbReference>
<dbReference type="GO" id="GO:0005524">
    <property type="term" value="F:ATP binding"/>
    <property type="evidence" value="ECO:0007669"/>
    <property type="project" value="UniProtKB-KW"/>
</dbReference>
<evidence type="ECO:0000256" key="7">
    <source>
        <dbReference type="RuleBase" id="RU004187"/>
    </source>
</evidence>
<dbReference type="PANTHER" id="PTHR11353">
    <property type="entry name" value="CHAPERONIN"/>
    <property type="match status" value="1"/>
</dbReference>
<organism evidence="8 9">
    <name type="scientific">Hemiselmis andersenii</name>
    <name type="common">Cryptophyte alga</name>
    <dbReference type="NCBI Taxonomy" id="464988"/>
    <lineage>
        <taxon>Eukaryota</taxon>
        <taxon>Cryptophyceae</taxon>
        <taxon>Cryptomonadales</taxon>
        <taxon>Hemiselmidaceae</taxon>
        <taxon>Hemiselmis</taxon>
    </lineage>
</organism>
<dbReference type="Pfam" id="PF00118">
    <property type="entry name" value="Cpn60_TCP1"/>
    <property type="match status" value="1"/>
</dbReference>
<evidence type="ECO:0000256" key="6">
    <source>
        <dbReference type="ARBA" id="ARBA00023186"/>
    </source>
</evidence>
<dbReference type="InterPro" id="IPR017998">
    <property type="entry name" value="Chaperone_TCP-1"/>
</dbReference>